<reference evidence="1" key="1">
    <citation type="journal article" date="2014" name="Int. J. Syst. Evol. Microbiol.">
        <title>Complete genome sequence of Corynebacterium casei LMG S-19264T (=DSM 44701T), isolated from a smear-ripened cheese.</title>
        <authorList>
            <consortium name="US DOE Joint Genome Institute (JGI-PGF)"/>
            <person name="Walter F."/>
            <person name="Albersmeier A."/>
            <person name="Kalinowski J."/>
            <person name="Ruckert C."/>
        </authorList>
    </citation>
    <scope>NUCLEOTIDE SEQUENCE</scope>
    <source>
        <strain evidence="1">JCM 3093</strain>
    </source>
</reference>
<dbReference type="EMBL" id="BMQD01000012">
    <property type="protein sequence ID" value="GGK76480.1"/>
    <property type="molecule type" value="Genomic_DNA"/>
</dbReference>
<evidence type="ECO:0000313" key="2">
    <source>
        <dbReference type="Proteomes" id="UP000627984"/>
    </source>
</evidence>
<dbReference type="Gene3D" id="1.20.1290.10">
    <property type="entry name" value="AhpD-like"/>
    <property type="match status" value="1"/>
</dbReference>
<evidence type="ECO:0008006" key="3">
    <source>
        <dbReference type="Google" id="ProtNLM"/>
    </source>
</evidence>
<evidence type="ECO:0000313" key="1">
    <source>
        <dbReference type="EMBL" id="GGK76480.1"/>
    </source>
</evidence>
<name>A0AA37F5V8_9ACTN</name>
<proteinExistence type="predicted"/>
<dbReference type="InterPro" id="IPR029032">
    <property type="entry name" value="AhpD-like"/>
</dbReference>
<accession>A0AA37F5V8</accession>
<dbReference type="AlphaFoldDB" id="A0AA37F5V8"/>
<dbReference type="Proteomes" id="UP000627984">
    <property type="component" value="Unassembled WGS sequence"/>
</dbReference>
<dbReference type="SUPFAM" id="SSF69118">
    <property type="entry name" value="AhpD-like"/>
    <property type="match status" value="1"/>
</dbReference>
<dbReference type="PANTHER" id="PTHR35446">
    <property type="entry name" value="SI:CH211-175M2.5"/>
    <property type="match status" value="1"/>
</dbReference>
<gene>
    <name evidence="1" type="ORF">GCM10010126_39650</name>
</gene>
<comment type="caution">
    <text evidence="1">The sequence shown here is derived from an EMBL/GenBank/DDBJ whole genome shotgun (WGS) entry which is preliminary data.</text>
</comment>
<sequence>MPVVSETAATGATAALYGEMRAHFGFGLVPDVFKLVSTRPSYLKVFWDGYRSVFDEGFLDRGVKELIAAFVAREVSCGYCVEAHVLFLDMIGADPRLAACLEISDIDDMPVPAATRELLRLARRITHEAYRTGQADFDRLKESGWDDEQILEAIWTACQFNWVTRMVDAAGLVALGQLAEPGPAGSAPGAGG</sequence>
<dbReference type="PANTHER" id="PTHR35446:SF2">
    <property type="entry name" value="CARBOXYMUCONOLACTONE DECARBOXYLASE-LIKE DOMAIN-CONTAINING PROTEIN"/>
    <property type="match status" value="1"/>
</dbReference>
<reference evidence="1" key="2">
    <citation type="submission" date="2022-09" db="EMBL/GenBank/DDBJ databases">
        <authorList>
            <person name="Sun Q."/>
            <person name="Ohkuma M."/>
        </authorList>
    </citation>
    <scope>NUCLEOTIDE SEQUENCE</scope>
    <source>
        <strain evidence="1">JCM 3093</strain>
    </source>
</reference>
<organism evidence="1 2">
    <name type="scientific">Planomonospora parontospora</name>
    <dbReference type="NCBI Taxonomy" id="58119"/>
    <lineage>
        <taxon>Bacteria</taxon>
        <taxon>Bacillati</taxon>
        <taxon>Actinomycetota</taxon>
        <taxon>Actinomycetes</taxon>
        <taxon>Streptosporangiales</taxon>
        <taxon>Streptosporangiaceae</taxon>
        <taxon>Planomonospora</taxon>
    </lineage>
</organism>
<protein>
    <recommendedName>
        <fullName evidence="3">Carboxymuconolactone decarboxylase-like domain-containing protein</fullName>
    </recommendedName>
</protein>